<evidence type="ECO:0000256" key="5">
    <source>
        <dbReference type="ARBA" id="ARBA00022801"/>
    </source>
</evidence>
<dbReference type="InterPro" id="IPR024079">
    <property type="entry name" value="MetalloPept_cat_dom_sf"/>
</dbReference>
<feature type="region of interest" description="Disordered" evidence="13">
    <location>
        <begin position="1"/>
        <end position="29"/>
    </location>
</feature>
<feature type="disulfide bond" evidence="11">
    <location>
        <begin position="661"/>
        <end position="671"/>
    </location>
</feature>
<keyword evidence="4 12" id="KW-0479">Metal-binding</keyword>
<comment type="subcellular location">
    <subcellularLocation>
        <location evidence="2">Membrane</location>
        <topology evidence="2">Single-pass type I membrane protein</topology>
    </subcellularLocation>
</comment>
<sequence length="859" mass="93575">MFPLLPSIEQEGSSFQRQEKAKEAEAPRSDRTCLSKLPAMFFLLVASAVLLVIQQQALALAPLPGVKDYEVVRPQKLYSRHRRDTKAKYPDEVHYGFKLKGEDVEVHLKRNEDLLGQNYTLTHYSPDGQEITVTPDVSDHCYYHGYLKNESDSEASISLCNGVSGYFKTKHQRYLIEPLQLAEGDDHAVYPYESLENTPKTCGVTNTTWEGGRSKSSRAMTNTQKQEFLKAKKYIELVMVTDTSIYKKYNRSNAEVQKRVFEAINYLNLVYKGINIFVALIGIEIWQTTDLIAVVASAGVDLDRFSAWRTQDLLKRKKNDNAQFLTNVDFEGPTVGLAFVGTMCSSDHSAGVIQDHSKSSIAVGATIAHEMGHNLGMNHDSSSCACPESSCIMAASLSYVTPKVFSTCSHQNYQDFILNRMPECMRVMPLASDIVAPAVCGNGFIETGEQCDCGTPQECQNPCCDAATCKLKPEATCADGECCENCKMKSAGILCRPSKDDCDLPDMCDGQNAQCPSDRFRVNGYPCNNGMGYCYMGTCPTLQSQCTDIWGAAAVQGTTSCFNSNKRGLYYGFCTYSGGKFNACVDKDILCGKLYCTGGSNTPSVYATTLTIGSVCKVIVPPSGYVDNFGMVQNGTKCGDDSVCSAGKCLNMESVYRSTNCSSKCKGHAVCDHELLCQCEEGWAPPNCDSTSGTNIIIIIVVVLILAVTIIAILVLLWYRGTFKSKVQSCPPNTVAGVNNPGFQQKTRNQPVIVHTPEMHSSGGCLQQTRVGYSSPQYAVASPSPEPSHQSFNVNVLKPVKPSTPPPPVPVSKPASTFGQQLNVPPPVPVAKPGQPKGLPVRPPAPPQALKPPSSRPKI</sequence>
<dbReference type="CDD" id="cd04269">
    <property type="entry name" value="ZnMc_adamalysin_II_like"/>
    <property type="match status" value="1"/>
</dbReference>
<evidence type="ECO:0000256" key="13">
    <source>
        <dbReference type="SAM" id="MobiDB-lite"/>
    </source>
</evidence>
<protein>
    <submittedName>
        <fullName evidence="18">Uncharacterized protein</fullName>
    </submittedName>
</protein>
<evidence type="ECO:0000256" key="11">
    <source>
        <dbReference type="PROSITE-ProRule" id="PRU00076"/>
    </source>
</evidence>
<keyword evidence="9 11" id="KW-1015">Disulfide bond</keyword>
<dbReference type="Pfam" id="PF08516">
    <property type="entry name" value="ADAM_CR"/>
    <property type="match status" value="1"/>
</dbReference>
<dbReference type="PROSITE" id="PS01186">
    <property type="entry name" value="EGF_2"/>
    <property type="match status" value="1"/>
</dbReference>
<evidence type="ECO:0000256" key="12">
    <source>
        <dbReference type="PROSITE-ProRule" id="PRU00276"/>
    </source>
</evidence>
<evidence type="ECO:0000256" key="4">
    <source>
        <dbReference type="ARBA" id="ARBA00022723"/>
    </source>
</evidence>
<dbReference type="Pfam" id="PF00200">
    <property type="entry name" value="Disintegrin"/>
    <property type="match status" value="1"/>
</dbReference>
<dbReference type="PANTHER" id="PTHR11905:SF32">
    <property type="entry name" value="DISINTEGRIN AND METALLOPROTEINASE DOMAIN-CONTAINING PROTEIN 28"/>
    <property type="match status" value="1"/>
</dbReference>
<dbReference type="Pfam" id="PF01562">
    <property type="entry name" value="Pep_M12B_propep"/>
    <property type="match status" value="1"/>
</dbReference>
<dbReference type="PRINTS" id="PR00289">
    <property type="entry name" value="DISINTEGRIN"/>
</dbReference>
<feature type="region of interest" description="Disordered" evidence="13">
    <location>
        <begin position="797"/>
        <end position="859"/>
    </location>
</feature>
<feature type="domain" description="Disintegrin" evidence="16">
    <location>
        <begin position="437"/>
        <end position="523"/>
    </location>
</feature>
<evidence type="ECO:0000256" key="1">
    <source>
        <dbReference type="ARBA" id="ARBA00001947"/>
    </source>
</evidence>
<dbReference type="EMBL" id="JANPWB010000015">
    <property type="protein sequence ID" value="KAJ1091239.1"/>
    <property type="molecule type" value="Genomic_DNA"/>
</dbReference>
<dbReference type="GO" id="GO:0006508">
    <property type="term" value="P:proteolysis"/>
    <property type="evidence" value="ECO:0007669"/>
    <property type="project" value="InterPro"/>
</dbReference>
<feature type="disulfide bond" evidence="12">
    <location>
        <begin position="386"/>
        <end position="391"/>
    </location>
</feature>
<evidence type="ECO:0000313" key="19">
    <source>
        <dbReference type="Proteomes" id="UP001066276"/>
    </source>
</evidence>
<keyword evidence="5" id="KW-0378">Hydrolase</keyword>
<dbReference type="InterPro" id="IPR001590">
    <property type="entry name" value="Peptidase_M12B"/>
</dbReference>
<keyword evidence="3 14" id="KW-0812">Transmembrane</keyword>
<evidence type="ECO:0000256" key="2">
    <source>
        <dbReference type="ARBA" id="ARBA00004479"/>
    </source>
</evidence>
<reference evidence="18" key="1">
    <citation type="journal article" date="2022" name="bioRxiv">
        <title>Sequencing and chromosome-scale assembly of the giantPleurodeles waltlgenome.</title>
        <authorList>
            <person name="Brown T."/>
            <person name="Elewa A."/>
            <person name="Iarovenko S."/>
            <person name="Subramanian E."/>
            <person name="Araus A.J."/>
            <person name="Petzold A."/>
            <person name="Susuki M."/>
            <person name="Suzuki K.-i.T."/>
            <person name="Hayashi T."/>
            <person name="Toyoda A."/>
            <person name="Oliveira C."/>
            <person name="Osipova E."/>
            <person name="Leigh N.D."/>
            <person name="Simon A."/>
            <person name="Yun M.H."/>
        </authorList>
    </citation>
    <scope>NUCLEOTIDE SEQUENCE</scope>
    <source>
        <strain evidence="18">20211129_DDA</strain>
        <tissue evidence="18">Liver</tissue>
    </source>
</reference>
<evidence type="ECO:0000256" key="8">
    <source>
        <dbReference type="ARBA" id="ARBA00023136"/>
    </source>
</evidence>
<feature type="binding site" evidence="12">
    <location>
        <position position="373"/>
    </location>
    <ligand>
        <name>Zn(2+)</name>
        <dbReference type="ChEBI" id="CHEBI:29105"/>
        <note>catalytic</note>
    </ligand>
</feature>
<dbReference type="PROSITE" id="PS50026">
    <property type="entry name" value="EGF_3"/>
    <property type="match status" value="1"/>
</dbReference>
<feature type="disulfide bond" evidence="11">
    <location>
        <begin position="679"/>
        <end position="688"/>
    </location>
</feature>
<dbReference type="InterPro" id="IPR001762">
    <property type="entry name" value="Disintegrin_dom"/>
</dbReference>
<organism evidence="18 19">
    <name type="scientific">Pleurodeles waltl</name>
    <name type="common">Iberian ribbed newt</name>
    <dbReference type="NCBI Taxonomy" id="8319"/>
    <lineage>
        <taxon>Eukaryota</taxon>
        <taxon>Metazoa</taxon>
        <taxon>Chordata</taxon>
        <taxon>Craniata</taxon>
        <taxon>Vertebrata</taxon>
        <taxon>Euteleostomi</taxon>
        <taxon>Amphibia</taxon>
        <taxon>Batrachia</taxon>
        <taxon>Caudata</taxon>
        <taxon>Salamandroidea</taxon>
        <taxon>Salamandridae</taxon>
        <taxon>Pleurodelinae</taxon>
        <taxon>Pleurodeles</taxon>
    </lineage>
</organism>
<evidence type="ECO:0000313" key="18">
    <source>
        <dbReference type="EMBL" id="KAJ1091239.1"/>
    </source>
</evidence>
<dbReference type="InterPro" id="IPR036436">
    <property type="entry name" value="Disintegrin_dom_sf"/>
</dbReference>
<dbReference type="Gene3D" id="3.40.390.10">
    <property type="entry name" value="Collagenase (Catalytic Domain)"/>
    <property type="match status" value="1"/>
</dbReference>
<dbReference type="InterPro" id="IPR018358">
    <property type="entry name" value="Disintegrin_CS"/>
</dbReference>
<comment type="caution">
    <text evidence="18">The sequence shown here is derived from an EMBL/GenBank/DDBJ whole genome shotgun (WGS) entry which is preliminary data.</text>
</comment>
<feature type="compositionally biased region" description="Pro residues" evidence="13">
    <location>
        <begin position="802"/>
        <end position="811"/>
    </location>
</feature>
<dbReference type="FunFam" id="4.10.70.10:FF:000001">
    <property type="entry name" value="Disintegrin and metalloproteinase domain-containing protein 22"/>
    <property type="match status" value="1"/>
</dbReference>
<evidence type="ECO:0000256" key="10">
    <source>
        <dbReference type="PROSITE-ProRule" id="PRU00068"/>
    </source>
</evidence>
<dbReference type="Pfam" id="PF01421">
    <property type="entry name" value="Reprolysin"/>
    <property type="match status" value="1"/>
</dbReference>
<dbReference type="InterPro" id="IPR034027">
    <property type="entry name" value="Reprolysin_adamalysin"/>
</dbReference>
<dbReference type="SUPFAM" id="SSF55486">
    <property type="entry name" value="Metalloproteases ('zincins'), catalytic domain"/>
    <property type="match status" value="1"/>
</dbReference>
<evidence type="ECO:0000256" key="14">
    <source>
        <dbReference type="SAM" id="Phobius"/>
    </source>
</evidence>
<feature type="disulfide bond" evidence="12">
    <location>
        <begin position="344"/>
        <end position="424"/>
    </location>
</feature>
<dbReference type="GO" id="GO:0046872">
    <property type="term" value="F:metal ion binding"/>
    <property type="evidence" value="ECO:0007669"/>
    <property type="project" value="UniProtKB-KW"/>
</dbReference>
<feature type="binding site" evidence="12">
    <location>
        <position position="369"/>
    </location>
    <ligand>
        <name>Zn(2+)</name>
        <dbReference type="ChEBI" id="CHEBI:29105"/>
        <note>catalytic</note>
    </ligand>
</feature>
<evidence type="ECO:0000259" key="16">
    <source>
        <dbReference type="PROSITE" id="PS50214"/>
    </source>
</evidence>
<dbReference type="PANTHER" id="PTHR11905">
    <property type="entry name" value="ADAM A DISINTEGRIN AND METALLOPROTEASE DOMAIN"/>
    <property type="match status" value="1"/>
</dbReference>
<dbReference type="PROSITE" id="PS00427">
    <property type="entry name" value="DISINTEGRIN_1"/>
    <property type="match status" value="1"/>
</dbReference>
<feature type="disulfide bond" evidence="10">
    <location>
        <begin position="495"/>
        <end position="515"/>
    </location>
</feature>
<feature type="compositionally biased region" description="Basic and acidic residues" evidence="13">
    <location>
        <begin position="17"/>
        <end position="29"/>
    </location>
</feature>
<evidence type="ECO:0000256" key="7">
    <source>
        <dbReference type="ARBA" id="ARBA00022989"/>
    </source>
</evidence>
<feature type="domain" description="Peptidase M12B" evidence="17">
    <location>
        <begin position="233"/>
        <end position="429"/>
    </location>
</feature>
<comment type="cofactor">
    <cofactor evidence="1">
        <name>Zn(2+)</name>
        <dbReference type="ChEBI" id="CHEBI:29105"/>
    </cofactor>
</comment>
<dbReference type="PROSITE" id="PS50214">
    <property type="entry name" value="DISINTEGRIN_2"/>
    <property type="match status" value="1"/>
</dbReference>
<dbReference type="SMART" id="SM00608">
    <property type="entry name" value="ACR"/>
    <property type="match status" value="1"/>
</dbReference>
<dbReference type="PROSITE" id="PS50215">
    <property type="entry name" value="ADAM_MEPRO"/>
    <property type="match status" value="1"/>
</dbReference>
<dbReference type="InterPro" id="IPR006586">
    <property type="entry name" value="ADAM_Cys-rich"/>
</dbReference>
<proteinExistence type="predicted"/>
<feature type="transmembrane region" description="Helical" evidence="14">
    <location>
        <begin position="696"/>
        <end position="719"/>
    </location>
</feature>
<dbReference type="InterPro" id="IPR002870">
    <property type="entry name" value="Peptidase_M12B_N"/>
</dbReference>
<dbReference type="SMART" id="SM00050">
    <property type="entry name" value="DISIN"/>
    <property type="match status" value="1"/>
</dbReference>
<dbReference type="Gene3D" id="4.10.70.10">
    <property type="entry name" value="Disintegrin domain"/>
    <property type="match status" value="1"/>
</dbReference>
<evidence type="ECO:0000256" key="3">
    <source>
        <dbReference type="ARBA" id="ARBA00022692"/>
    </source>
</evidence>
<keyword evidence="19" id="KW-1185">Reference proteome</keyword>
<dbReference type="Proteomes" id="UP001066276">
    <property type="component" value="Chromosome 11"/>
</dbReference>
<gene>
    <name evidence="18" type="ORF">NDU88_004366</name>
</gene>
<keyword evidence="6 12" id="KW-0862">Zinc</keyword>
<name>A0AAV7LJQ3_PLEWA</name>
<feature type="binding site" evidence="12">
    <location>
        <position position="379"/>
    </location>
    <ligand>
        <name>Zn(2+)</name>
        <dbReference type="ChEBI" id="CHEBI:29105"/>
        <note>catalytic</note>
    </ligand>
</feature>
<feature type="domain" description="EGF-like" evidence="15">
    <location>
        <begin position="657"/>
        <end position="689"/>
    </location>
</feature>
<accession>A0AAV7LJQ3</accession>
<evidence type="ECO:0000259" key="15">
    <source>
        <dbReference type="PROSITE" id="PS50026"/>
    </source>
</evidence>
<dbReference type="AlphaFoldDB" id="A0AAV7LJQ3"/>
<keyword evidence="11" id="KW-0245">EGF-like domain</keyword>
<evidence type="ECO:0000259" key="17">
    <source>
        <dbReference type="PROSITE" id="PS50215"/>
    </source>
</evidence>
<evidence type="ECO:0000256" key="6">
    <source>
        <dbReference type="ARBA" id="ARBA00022833"/>
    </source>
</evidence>
<dbReference type="SUPFAM" id="SSF57552">
    <property type="entry name" value="Blood coagulation inhibitor (disintegrin)"/>
    <property type="match status" value="1"/>
</dbReference>
<feature type="compositionally biased region" description="Pro residues" evidence="13">
    <location>
        <begin position="841"/>
        <end position="850"/>
    </location>
</feature>
<keyword evidence="7 14" id="KW-1133">Transmembrane helix</keyword>
<keyword evidence="8 14" id="KW-0472">Membrane</keyword>
<dbReference type="GO" id="GO:0004222">
    <property type="term" value="F:metalloendopeptidase activity"/>
    <property type="evidence" value="ECO:0007669"/>
    <property type="project" value="InterPro"/>
</dbReference>
<feature type="active site" evidence="12">
    <location>
        <position position="370"/>
    </location>
</feature>
<evidence type="ECO:0000256" key="9">
    <source>
        <dbReference type="ARBA" id="ARBA00023157"/>
    </source>
</evidence>
<dbReference type="FunFam" id="3.40.390.10:FF:000002">
    <property type="entry name" value="Disintegrin and metalloproteinase domain-containing protein 22"/>
    <property type="match status" value="1"/>
</dbReference>
<dbReference type="GO" id="GO:0005886">
    <property type="term" value="C:plasma membrane"/>
    <property type="evidence" value="ECO:0007669"/>
    <property type="project" value="TreeGrafter"/>
</dbReference>
<dbReference type="InterPro" id="IPR000742">
    <property type="entry name" value="EGF"/>
</dbReference>
<comment type="caution">
    <text evidence="11">Lacks conserved residue(s) required for the propagation of feature annotation.</text>
</comment>
<feature type="disulfide bond" evidence="12">
    <location>
        <begin position="384"/>
        <end position="408"/>
    </location>
</feature>